<dbReference type="Proteomes" id="UP000254060">
    <property type="component" value="Unassembled WGS sequence"/>
</dbReference>
<name>A0A377FRE3_9BACL</name>
<evidence type="ECO:0000313" key="1">
    <source>
        <dbReference type="EMBL" id="STO07392.1"/>
    </source>
</evidence>
<gene>
    <name evidence="1" type="primary">arsD</name>
    <name evidence="1" type="ORF">NCTC13163_00738</name>
</gene>
<protein>
    <submittedName>
        <fullName evidence="1">Arsenical resistance operon trans-acting repressor ArsD</fullName>
    </submittedName>
</protein>
<dbReference type="Pfam" id="PF06953">
    <property type="entry name" value="ArsD"/>
    <property type="match status" value="1"/>
</dbReference>
<accession>A0A377FRE3</accession>
<dbReference type="RefSeq" id="WP_029334486.1">
    <property type="nucleotide sequence ID" value="NZ_UGGP01000001.1"/>
</dbReference>
<dbReference type="GO" id="GO:0003677">
    <property type="term" value="F:DNA binding"/>
    <property type="evidence" value="ECO:0007669"/>
    <property type="project" value="InterPro"/>
</dbReference>
<dbReference type="GO" id="GO:0045892">
    <property type="term" value="P:negative regulation of DNA-templated transcription"/>
    <property type="evidence" value="ECO:0007669"/>
    <property type="project" value="InterPro"/>
</dbReference>
<dbReference type="STRING" id="1397694.GCA_000702585_01253"/>
<dbReference type="Gene3D" id="3.40.30.10">
    <property type="entry name" value="Glutaredoxin"/>
    <property type="match status" value="1"/>
</dbReference>
<dbReference type="NCBIfam" id="NF033727">
    <property type="entry name" value="chaperon_ArsD"/>
    <property type="match status" value="1"/>
</dbReference>
<evidence type="ECO:0000313" key="2">
    <source>
        <dbReference type="Proteomes" id="UP000254060"/>
    </source>
</evidence>
<dbReference type="InterPro" id="IPR010712">
    <property type="entry name" value="Arsenical-R_ArsD"/>
</dbReference>
<organism evidence="1 2">
    <name type="scientific">Exiguobacterium aurantiacum</name>
    <dbReference type="NCBI Taxonomy" id="33987"/>
    <lineage>
        <taxon>Bacteria</taxon>
        <taxon>Bacillati</taxon>
        <taxon>Bacillota</taxon>
        <taxon>Bacilli</taxon>
        <taxon>Bacillales</taxon>
        <taxon>Bacillales Family XII. Incertae Sedis</taxon>
        <taxon>Exiguobacterium</taxon>
    </lineage>
</organism>
<dbReference type="EMBL" id="UGGP01000001">
    <property type="protein sequence ID" value="STO07392.1"/>
    <property type="molecule type" value="Genomic_DNA"/>
</dbReference>
<dbReference type="OrthoDB" id="9801358at2"/>
<reference evidence="1 2" key="1">
    <citation type="submission" date="2018-06" db="EMBL/GenBank/DDBJ databases">
        <authorList>
            <consortium name="Pathogen Informatics"/>
            <person name="Doyle S."/>
        </authorList>
    </citation>
    <scope>NUCLEOTIDE SEQUENCE [LARGE SCALE GENOMIC DNA]</scope>
    <source>
        <strain evidence="1 2">NCTC13163</strain>
    </source>
</reference>
<sequence>MKLEVFEPAMCCPTGLCGPSIDPELTRIATVHYVLKQRGFDVARYNLASEPNRFVENAHVQAEIAKGLDTLPLTVIDGTIVKRGAYLTNDEIAELTGLPVTAFAKQDGEKPKVRITLKK</sequence>
<proteinExistence type="predicted"/>
<dbReference type="AlphaFoldDB" id="A0A377FRE3"/>
<dbReference type="GO" id="GO:0046685">
    <property type="term" value="P:response to arsenic-containing substance"/>
    <property type="evidence" value="ECO:0007669"/>
    <property type="project" value="InterPro"/>
</dbReference>